<dbReference type="GO" id="GO:0005506">
    <property type="term" value="F:iron ion binding"/>
    <property type="evidence" value="ECO:0007669"/>
    <property type="project" value="InterPro"/>
</dbReference>
<dbReference type="AlphaFoldDB" id="A0A368ENK4"/>
<dbReference type="PRINTS" id="PR00090">
    <property type="entry name" value="RNGDIOXGNASE"/>
</dbReference>
<dbReference type="InterPro" id="IPR015879">
    <property type="entry name" value="Ring_hydroxy_dOase_asu_C_dom"/>
</dbReference>
<evidence type="ECO:0000256" key="6">
    <source>
        <dbReference type="ARBA" id="ARBA00023014"/>
    </source>
</evidence>
<comment type="cofactor">
    <cofactor evidence="1">
        <name>Fe cation</name>
        <dbReference type="ChEBI" id="CHEBI:24875"/>
    </cofactor>
</comment>
<dbReference type="Pfam" id="PF00848">
    <property type="entry name" value="Ring_hydroxyl_A"/>
    <property type="match status" value="1"/>
</dbReference>
<keyword evidence="9" id="KW-0223">Dioxygenase</keyword>
<evidence type="ECO:0000256" key="3">
    <source>
        <dbReference type="ARBA" id="ARBA00022723"/>
    </source>
</evidence>
<evidence type="ECO:0000256" key="2">
    <source>
        <dbReference type="ARBA" id="ARBA00022714"/>
    </source>
</evidence>
<evidence type="ECO:0000259" key="8">
    <source>
        <dbReference type="PROSITE" id="PS51296"/>
    </source>
</evidence>
<organism evidence="9 10">
    <name type="scientific">PS1 clade bacterium</name>
    <dbReference type="NCBI Taxonomy" id="2175152"/>
    <lineage>
        <taxon>Bacteria</taxon>
        <taxon>Pseudomonadati</taxon>
        <taxon>Pseudomonadota</taxon>
        <taxon>Alphaproteobacteria</taxon>
        <taxon>PS1 clade</taxon>
    </lineage>
</organism>
<gene>
    <name evidence="9" type="ORF">DBW64_02045</name>
</gene>
<keyword evidence="2" id="KW-0001">2Fe-2S</keyword>
<evidence type="ECO:0000313" key="10">
    <source>
        <dbReference type="Proteomes" id="UP000252289"/>
    </source>
</evidence>
<dbReference type="PROSITE" id="PS51296">
    <property type="entry name" value="RIESKE"/>
    <property type="match status" value="1"/>
</dbReference>
<feature type="domain" description="Rieske" evidence="8">
    <location>
        <begin position="60"/>
        <end position="165"/>
    </location>
</feature>
<comment type="caution">
    <text evidence="9">The sequence shown here is derived from an EMBL/GenBank/DDBJ whole genome shotgun (WGS) entry which is preliminary data.</text>
</comment>
<dbReference type="PANTHER" id="PTHR43756:SF5">
    <property type="entry name" value="CHOLINE MONOOXYGENASE, CHLOROPLASTIC"/>
    <property type="match status" value="1"/>
</dbReference>
<dbReference type="CDD" id="cd08882">
    <property type="entry name" value="RHO_alpha_C_MupW-like"/>
    <property type="match status" value="1"/>
</dbReference>
<dbReference type="GO" id="GO:0051213">
    <property type="term" value="F:dioxygenase activity"/>
    <property type="evidence" value="ECO:0007669"/>
    <property type="project" value="UniProtKB-KW"/>
</dbReference>
<dbReference type="GO" id="GO:0051537">
    <property type="term" value="F:2 iron, 2 sulfur cluster binding"/>
    <property type="evidence" value="ECO:0007669"/>
    <property type="project" value="UniProtKB-KW"/>
</dbReference>
<dbReference type="Gene3D" id="3.90.380.10">
    <property type="entry name" value="Naphthalene 1,2-dioxygenase Alpha Subunit, Chain A, domain 1"/>
    <property type="match status" value="1"/>
</dbReference>
<keyword evidence="6" id="KW-0411">Iron-sulfur</keyword>
<dbReference type="EMBL" id="QOQK01000005">
    <property type="protein sequence ID" value="RCL85050.1"/>
    <property type="molecule type" value="Genomic_DNA"/>
</dbReference>
<sequence>MSLTMEERNITPSEAYPGDKTTTKAAEPELLRVEITGDRYTSKEFKDQEWTHMWRRVWMIAGMADDCAEPGDFFTSDLGHEPLLFVRGKDGVNGFYNICQHRGAKLVLQEKGMMDSFSCIYHGWKYGLEGELIEAQDRDDFERDPCEHVRLADFRTEIFAGFVWYCLDDDAPGLDEFLGDMKEQLESWQLNDGFRVEHFTVELPCNWKVVIDNFQEGYHIRTLHPQLMETVNENKESVQYDLYDGGHSRMILLGCDPSPNFKPQNTLPDSITHMLTKWDIDPEQYKDKHGEIRPALQQTKRDKSAERGKDFSHLSDAQLTDNFLYDLFPSCALSVYPEGEYVWLLRSRPHPDDPEKCIFDYWTIAKFPEGEDTLYWEHMDMTLTRDAEIEHKQFKWGEEPISFGIDQDVDIAPIVQQGMRSHGFKKAILCNQERRVQFLHDNIDRYIKGDLGR</sequence>
<feature type="region of interest" description="Disordered" evidence="7">
    <location>
        <begin position="1"/>
        <end position="23"/>
    </location>
</feature>
<name>A0A368ENK4_9PROT</name>
<dbReference type="InterPro" id="IPR017941">
    <property type="entry name" value="Rieske_2Fe-2S"/>
</dbReference>
<keyword evidence="3" id="KW-0479">Metal-binding</keyword>
<proteinExistence type="predicted"/>
<dbReference type="SUPFAM" id="SSF55961">
    <property type="entry name" value="Bet v1-like"/>
    <property type="match status" value="1"/>
</dbReference>
<evidence type="ECO:0000313" key="9">
    <source>
        <dbReference type="EMBL" id="RCL85050.1"/>
    </source>
</evidence>
<dbReference type="SUPFAM" id="SSF50022">
    <property type="entry name" value="ISP domain"/>
    <property type="match status" value="1"/>
</dbReference>
<dbReference type="InterPro" id="IPR036922">
    <property type="entry name" value="Rieske_2Fe-2S_sf"/>
</dbReference>
<dbReference type="Gene3D" id="2.102.10.10">
    <property type="entry name" value="Rieske [2Fe-2S] iron-sulphur domain"/>
    <property type="match status" value="1"/>
</dbReference>
<dbReference type="Pfam" id="PF00355">
    <property type="entry name" value="Rieske"/>
    <property type="match status" value="1"/>
</dbReference>
<feature type="compositionally biased region" description="Basic and acidic residues" evidence="7">
    <location>
        <begin position="299"/>
        <end position="309"/>
    </location>
</feature>
<keyword evidence="4" id="KW-0560">Oxidoreductase</keyword>
<evidence type="ECO:0000256" key="5">
    <source>
        <dbReference type="ARBA" id="ARBA00023004"/>
    </source>
</evidence>
<accession>A0A368ENK4</accession>
<feature type="region of interest" description="Disordered" evidence="7">
    <location>
        <begin position="290"/>
        <end position="309"/>
    </location>
</feature>
<dbReference type="InterPro" id="IPR001663">
    <property type="entry name" value="Rng_hydr_dOase-A"/>
</dbReference>
<dbReference type="PANTHER" id="PTHR43756">
    <property type="entry name" value="CHOLINE MONOOXYGENASE, CHLOROPLASTIC"/>
    <property type="match status" value="1"/>
</dbReference>
<evidence type="ECO:0000256" key="1">
    <source>
        <dbReference type="ARBA" id="ARBA00001962"/>
    </source>
</evidence>
<dbReference type="CDD" id="cd03469">
    <property type="entry name" value="Rieske_RO_Alpha_N"/>
    <property type="match status" value="1"/>
</dbReference>
<protein>
    <submittedName>
        <fullName evidence="9">Aromatic ring-hydroxylating dioxygenase subunit alpha</fullName>
    </submittedName>
</protein>
<evidence type="ECO:0000256" key="4">
    <source>
        <dbReference type="ARBA" id="ARBA00023002"/>
    </source>
</evidence>
<dbReference type="Proteomes" id="UP000252289">
    <property type="component" value="Unassembled WGS sequence"/>
</dbReference>
<evidence type="ECO:0000256" key="7">
    <source>
        <dbReference type="SAM" id="MobiDB-lite"/>
    </source>
</evidence>
<keyword evidence="5" id="KW-0408">Iron</keyword>
<reference evidence="9 10" key="1">
    <citation type="journal article" date="2018" name="Microbiome">
        <title>Fine metagenomic profile of the Mediterranean stratified and mixed water columns revealed by assembly and recruitment.</title>
        <authorList>
            <person name="Haro-Moreno J.M."/>
            <person name="Lopez-Perez M."/>
            <person name="De La Torre J.R."/>
            <person name="Picazo A."/>
            <person name="Camacho A."/>
            <person name="Rodriguez-Valera F."/>
        </authorList>
    </citation>
    <scope>NUCLEOTIDE SEQUENCE [LARGE SCALE GENOMIC DNA]</scope>
    <source>
        <strain evidence="9">MED-G50</strain>
    </source>
</reference>